<dbReference type="EMBL" id="MU001638">
    <property type="protein sequence ID" value="KAF2481306.1"/>
    <property type="molecule type" value="Genomic_DNA"/>
</dbReference>
<dbReference type="GO" id="GO:0000329">
    <property type="term" value="C:fungal-type vacuole membrane"/>
    <property type="evidence" value="ECO:0007669"/>
    <property type="project" value="TreeGrafter"/>
</dbReference>
<evidence type="ECO:0000313" key="11">
    <source>
        <dbReference type="EMBL" id="KAF2481306.1"/>
    </source>
</evidence>
<dbReference type="GeneID" id="54475178"/>
<evidence type="ECO:0000256" key="1">
    <source>
        <dbReference type="ARBA" id="ARBA00004141"/>
    </source>
</evidence>
<feature type="transmembrane region" description="Helical" evidence="10">
    <location>
        <begin position="424"/>
        <end position="444"/>
    </location>
</feature>
<dbReference type="PANTHER" id="PTHR31806:SF8">
    <property type="entry name" value="TRANSPORTER, PUTATIVE (AFU_ORTHOLOGUE AFUA_2G03000)-RELATED"/>
    <property type="match status" value="1"/>
</dbReference>
<dbReference type="InterPro" id="IPR001248">
    <property type="entry name" value="Pur-cyt_permease"/>
</dbReference>
<protein>
    <submittedName>
        <fullName evidence="11">Purine-cytosine permease FCY21</fullName>
    </submittedName>
</protein>
<evidence type="ECO:0000256" key="2">
    <source>
        <dbReference type="ARBA" id="ARBA00008974"/>
    </source>
</evidence>
<comment type="similarity">
    <text evidence="2 8">Belongs to the purine-cytosine permease (2.A.39) family.</text>
</comment>
<dbReference type="GO" id="GO:0005886">
    <property type="term" value="C:plasma membrane"/>
    <property type="evidence" value="ECO:0007669"/>
    <property type="project" value="TreeGrafter"/>
</dbReference>
<dbReference type="RefSeq" id="XP_033587876.1">
    <property type="nucleotide sequence ID" value="XM_033734176.1"/>
</dbReference>
<dbReference type="PANTHER" id="PTHR31806">
    <property type="entry name" value="PURINE-CYTOSINE PERMEASE FCY2-RELATED"/>
    <property type="match status" value="1"/>
</dbReference>
<feature type="transmembrane region" description="Helical" evidence="10">
    <location>
        <begin position="234"/>
        <end position="253"/>
    </location>
</feature>
<feature type="transmembrane region" description="Helical" evidence="10">
    <location>
        <begin position="121"/>
        <end position="149"/>
    </location>
</feature>
<dbReference type="AlphaFoldDB" id="A0A6A6PNA2"/>
<dbReference type="Proteomes" id="UP000799767">
    <property type="component" value="Unassembled WGS sequence"/>
</dbReference>
<keyword evidence="7 8" id="KW-0472">Membrane</keyword>
<evidence type="ECO:0000313" key="12">
    <source>
        <dbReference type="Proteomes" id="UP000799767"/>
    </source>
</evidence>
<evidence type="ECO:0000256" key="8">
    <source>
        <dbReference type="PIRNR" id="PIRNR002744"/>
    </source>
</evidence>
<evidence type="ECO:0000256" key="7">
    <source>
        <dbReference type="ARBA" id="ARBA00023136"/>
    </source>
</evidence>
<evidence type="ECO:0000256" key="4">
    <source>
        <dbReference type="ARBA" id="ARBA00022553"/>
    </source>
</evidence>
<evidence type="ECO:0000256" key="9">
    <source>
        <dbReference type="SAM" id="MobiDB-lite"/>
    </source>
</evidence>
<dbReference type="PIRSF" id="PIRSF002744">
    <property type="entry name" value="Pur-cyt_permease"/>
    <property type="match status" value="1"/>
</dbReference>
<feature type="transmembrane region" description="Helical" evidence="10">
    <location>
        <begin position="201"/>
        <end position="227"/>
    </location>
</feature>
<reference evidence="11" key="1">
    <citation type="journal article" date="2020" name="Stud. Mycol.">
        <title>101 Dothideomycetes genomes: a test case for predicting lifestyles and emergence of pathogens.</title>
        <authorList>
            <person name="Haridas S."/>
            <person name="Albert R."/>
            <person name="Binder M."/>
            <person name="Bloem J."/>
            <person name="Labutti K."/>
            <person name="Salamov A."/>
            <person name="Andreopoulos B."/>
            <person name="Baker S."/>
            <person name="Barry K."/>
            <person name="Bills G."/>
            <person name="Bluhm B."/>
            <person name="Cannon C."/>
            <person name="Castanera R."/>
            <person name="Culley D."/>
            <person name="Daum C."/>
            <person name="Ezra D."/>
            <person name="Gonzalez J."/>
            <person name="Henrissat B."/>
            <person name="Kuo A."/>
            <person name="Liang C."/>
            <person name="Lipzen A."/>
            <person name="Lutzoni F."/>
            <person name="Magnuson J."/>
            <person name="Mondo S."/>
            <person name="Nolan M."/>
            <person name="Ohm R."/>
            <person name="Pangilinan J."/>
            <person name="Park H.-J."/>
            <person name="Ramirez L."/>
            <person name="Alfaro M."/>
            <person name="Sun H."/>
            <person name="Tritt A."/>
            <person name="Yoshinaga Y."/>
            <person name="Zwiers L.-H."/>
            <person name="Turgeon B."/>
            <person name="Goodwin S."/>
            <person name="Spatafora J."/>
            <person name="Crous P."/>
            <person name="Grigoriev I."/>
        </authorList>
    </citation>
    <scope>NUCLEOTIDE SEQUENCE</scope>
    <source>
        <strain evidence="11">CBS 113389</strain>
    </source>
</reference>
<feature type="region of interest" description="Disordered" evidence="9">
    <location>
        <begin position="15"/>
        <end position="38"/>
    </location>
</feature>
<feature type="transmembrane region" description="Helical" evidence="10">
    <location>
        <begin position="510"/>
        <end position="529"/>
    </location>
</feature>
<dbReference type="InterPro" id="IPR026030">
    <property type="entry name" value="Pur-cyt_permease_Fcy2/21/22"/>
</dbReference>
<feature type="transmembrane region" description="Helical" evidence="10">
    <location>
        <begin position="170"/>
        <end position="189"/>
    </location>
</feature>
<keyword evidence="12" id="KW-1185">Reference proteome</keyword>
<keyword evidence="4" id="KW-0597">Phosphoprotein</keyword>
<sequence length="536" mass="58649">MCWLSDYFVDASIRQTPSEPDMEPDREKSKATPDSVAFSIPQSSESLDETDISTFSRYLKSFERMLVRNNVEARGVQRVLPSQRHSTERLGFVQMFMMWYTINLTSNITTLGILGPTVYGLPFLDSCLCSVCGMIVGSLAPAYIATFGPRSGNRTMIFARYTMGWWPSKILVLLTLVILIGYALVNVVIAGQILNAVSANYGLSIIVGIVITSVIVLAVTVFGYSVFHYYGRYAWLPQLLVTMILAGVAGPDFNLYADPSPTDSALTRIGNRLSYFGVSLATTITYSGGAADYFTYYPENSSRIKIFIVTLTSLVLSATPLFVIGSGLGSGVASNQSWAAALNRSQGALIIAGLQPLGGFGKFCGVVLSLGLISNTISATYSSGIDFQALGPYFERVPRVIWNIFAVIVYTVCAIAGRQQLANIFTNFLALMGYWVSIWLAIVLEEHLIFRKYRGLGWDWECWNDAKRLPVGIAALVAFLVGWAGAVLCMDQVYFVGPISALIGKDGGDLGNYIGFAWAAIVYPGLRVLELRRYGR</sequence>
<dbReference type="FunFam" id="1.10.4160.10:FF:000002">
    <property type="entry name" value="Purine-cytosine permease fcyB"/>
    <property type="match status" value="1"/>
</dbReference>
<feature type="transmembrane region" description="Helical" evidence="10">
    <location>
        <begin position="473"/>
        <end position="495"/>
    </location>
</feature>
<keyword evidence="6 10" id="KW-1133">Transmembrane helix</keyword>
<gene>
    <name evidence="11" type="ORF">BDY17DRAFT_301063</name>
</gene>
<dbReference type="GO" id="GO:0015851">
    <property type="term" value="P:nucleobase transport"/>
    <property type="evidence" value="ECO:0007669"/>
    <property type="project" value="UniProtKB-ARBA"/>
</dbReference>
<dbReference type="OrthoDB" id="5428495at2759"/>
<feature type="transmembrane region" description="Helical" evidence="10">
    <location>
        <begin position="273"/>
        <end position="294"/>
    </location>
</feature>
<evidence type="ECO:0000256" key="6">
    <source>
        <dbReference type="ARBA" id="ARBA00022989"/>
    </source>
</evidence>
<feature type="transmembrane region" description="Helical" evidence="10">
    <location>
        <begin position="306"/>
        <end position="328"/>
    </location>
</feature>
<feature type="transmembrane region" description="Helical" evidence="10">
    <location>
        <begin position="92"/>
        <end position="115"/>
    </location>
</feature>
<organism evidence="11 12">
    <name type="scientific">Neohortaea acidophila</name>
    <dbReference type="NCBI Taxonomy" id="245834"/>
    <lineage>
        <taxon>Eukaryota</taxon>
        <taxon>Fungi</taxon>
        <taxon>Dikarya</taxon>
        <taxon>Ascomycota</taxon>
        <taxon>Pezizomycotina</taxon>
        <taxon>Dothideomycetes</taxon>
        <taxon>Dothideomycetidae</taxon>
        <taxon>Mycosphaerellales</taxon>
        <taxon>Teratosphaeriaceae</taxon>
        <taxon>Neohortaea</taxon>
    </lineage>
</organism>
<comment type="subcellular location">
    <subcellularLocation>
        <location evidence="1">Membrane</location>
        <topology evidence="1">Multi-pass membrane protein</topology>
    </subcellularLocation>
</comment>
<evidence type="ECO:0000256" key="3">
    <source>
        <dbReference type="ARBA" id="ARBA00022448"/>
    </source>
</evidence>
<keyword evidence="3 8" id="KW-0813">Transport</keyword>
<dbReference type="Pfam" id="PF02133">
    <property type="entry name" value="Transp_cyt_pur"/>
    <property type="match status" value="1"/>
</dbReference>
<evidence type="ECO:0000256" key="10">
    <source>
        <dbReference type="SAM" id="Phobius"/>
    </source>
</evidence>
<keyword evidence="5 10" id="KW-0812">Transmembrane</keyword>
<dbReference type="GO" id="GO:0022857">
    <property type="term" value="F:transmembrane transporter activity"/>
    <property type="evidence" value="ECO:0007669"/>
    <property type="project" value="InterPro"/>
</dbReference>
<feature type="transmembrane region" description="Helical" evidence="10">
    <location>
        <begin position="400"/>
        <end position="418"/>
    </location>
</feature>
<accession>A0A6A6PNA2</accession>
<proteinExistence type="inferred from homology"/>
<name>A0A6A6PNA2_9PEZI</name>
<evidence type="ECO:0000256" key="5">
    <source>
        <dbReference type="ARBA" id="ARBA00022692"/>
    </source>
</evidence>
<dbReference type="Gene3D" id="1.10.4160.10">
    <property type="entry name" value="Hydantoin permease"/>
    <property type="match status" value="1"/>
</dbReference>